<feature type="non-terminal residue" evidence="1">
    <location>
        <position position="169"/>
    </location>
</feature>
<gene>
    <name evidence="1" type="ORF">EIA08_26320</name>
</gene>
<evidence type="ECO:0000313" key="1">
    <source>
        <dbReference type="EMBL" id="RRD70173.1"/>
    </source>
</evidence>
<organism evidence="1 2">
    <name type="scientific">Escherichia coli</name>
    <dbReference type="NCBI Taxonomy" id="562"/>
    <lineage>
        <taxon>Bacteria</taxon>
        <taxon>Pseudomonadati</taxon>
        <taxon>Pseudomonadota</taxon>
        <taxon>Gammaproteobacteria</taxon>
        <taxon>Enterobacterales</taxon>
        <taxon>Enterobacteriaceae</taxon>
        <taxon>Escherichia</taxon>
    </lineage>
</organism>
<reference evidence="1 2" key="1">
    <citation type="submission" date="2018-11" db="EMBL/GenBank/DDBJ databases">
        <title>Enterobacteriaceae from Patient.</title>
        <authorList>
            <person name="Shen C."/>
            <person name="Yang Y."/>
            <person name="Tian G."/>
        </authorList>
    </citation>
    <scope>NUCLEOTIDE SEQUENCE [LARGE SCALE GENOMIC DNA]</scope>
    <source>
        <strain evidence="1 2">GBGD28</strain>
    </source>
</reference>
<evidence type="ECO:0000313" key="2">
    <source>
        <dbReference type="Proteomes" id="UP000271008"/>
    </source>
</evidence>
<sequence length="169" mass="19515">MRLASRFGYAANQIRRDRPLTHEELIRHVPSIFGEDRHISRSERYAYIPTITVLENLQREGFQPFFACQTRVRDPGRRGYTKHMLRLRRAGEINGEHVPEIILLNSHDGTSSYQMLPGYFRFVCQNGCVCGQSLGEVRVPHRGNVVEKVIEGAYEVVGVFDRIEEKRDA</sequence>
<accession>A0A3P1YMQ9</accession>
<comment type="caution">
    <text evidence="1">The sequence shown here is derived from an EMBL/GenBank/DDBJ whole genome shotgun (WGS) entry which is preliminary data.</text>
</comment>
<dbReference type="Pfam" id="PF06067">
    <property type="entry name" value="DUF932"/>
    <property type="match status" value="1"/>
</dbReference>
<dbReference type="AlphaFoldDB" id="A0A3P1YMQ9"/>
<dbReference type="EMBL" id="RQTU01000070">
    <property type="protein sequence ID" value="RRD70173.1"/>
    <property type="molecule type" value="Genomic_DNA"/>
</dbReference>
<dbReference type="Proteomes" id="UP000271008">
    <property type="component" value="Unassembled WGS sequence"/>
</dbReference>
<dbReference type="RefSeq" id="WP_148672103.1">
    <property type="nucleotide sequence ID" value="NZ_RQTU01000070.1"/>
</dbReference>
<protein>
    <submittedName>
        <fullName evidence="1">DUF945 domain-containing protein</fullName>
    </submittedName>
</protein>
<proteinExistence type="predicted"/>
<dbReference type="InterPro" id="IPR026325">
    <property type="entry name" value="DUF932"/>
</dbReference>
<name>A0A3P1YMQ9_ECOLX</name>